<keyword evidence="2" id="KW-1185">Reference proteome</keyword>
<reference evidence="1 2" key="1">
    <citation type="submission" date="2020-07" db="EMBL/GenBank/DDBJ databases">
        <title>Sequencing the genomes of 1000 actinobacteria strains.</title>
        <authorList>
            <person name="Klenk H.-P."/>
        </authorList>
    </citation>
    <scope>NUCLEOTIDE SEQUENCE [LARGE SCALE GENOMIC DNA]</scope>
    <source>
        <strain evidence="1 2">DSM 43461</strain>
    </source>
</reference>
<comment type="caution">
    <text evidence="1">The sequence shown here is derived from an EMBL/GenBank/DDBJ whole genome shotgun (WGS) entry which is preliminary data.</text>
</comment>
<dbReference type="Proteomes" id="UP000591272">
    <property type="component" value="Unassembled WGS sequence"/>
</dbReference>
<proteinExistence type="predicted"/>
<dbReference type="EMBL" id="JACCBT010000001">
    <property type="protein sequence ID" value="NYE15580.1"/>
    <property type="molecule type" value="Genomic_DNA"/>
</dbReference>
<dbReference type="RefSeq" id="WP_229810105.1">
    <property type="nucleotide sequence ID" value="NZ_BMRD01000004.1"/>
</dbReference>
<gene>
    <name evidence="1" type="ORF">BJ999_005876</name>
</gene>
<sequence length="57" mass="6264">MRYEFVDDMKDLSPSLEMGLEPVTGTVFAASGRGPSFSEDYMPVVFSTLGVRGRCRA</sequence>
<evidence type="ECO:0000313" key="2">
    <source>
        <dbReference type="Proteomes" id="UP000591272"/>
    </source>
</evidence>
<name>A0A7Y9KFG3_9ACTN</name>
<organism evidence="1 2">
    <name type="scientific">Actinomadura citrea</name>
    <dbReference type="NCBI Taxonomy" id="46158"/>
    <lineage>
        <taxon>Bacteria</taxon>
        <taxon>Bacillati</taxon>
        <taxon>Actinomycetota</taxon>
        <taxon>Actinomycetes</taxon>
        <taxon>Streptosporangiales</taxon>
        <taxon>Thermomonosporaceae</taxon>
        <taxon>Actinomadura</taxon>
    </lineage>
</organism>
<dbReference type="AlphaFoldDB" id="A0A7Y9KFG3"/>
<evidence type="ECO:0000313" key="1">
    <source>
        <dbReference type="EMBL" id="NYE15580.1"/>
    </source>
</evidence>
<accession>A0A7Y9KFG3</accession>
<protein>
    <submittedName>
        <fullName evidence="1">Uncharacterized protein</fullName>
    </submittedName>
</protein>